<feature type="transmembrane region" description="Helical" evidence="7">
    <location>
        <begin position="363"/>
        <end position="383"/>
    </location>
</feature>
<gene>
    <name evidence="10" type="ORF">BRM3_06325</name>
</gene>
<feature type="transmembrane region" description="Helical" evidence="7">
    <location>
        <begin position="308"/>
        <end position="326"/>
    </location>
</feature>
<feature type="transmembrane region" description="Helical" evidence="7">
    <location>
        <begin position="52"/>
        <end position="76"/>
    </location>
</feature>
<reference evidence="10" key="1">
    <citation type="submission" date="2022-10" db="EMBL/GenBank/DDBJ databases">
        <title>Whole-Genome Sequencing of Brachybacterium huguangmaarense BRM-3, Isolated from Betula schmidtii.</title>
        <authorList>
            <person name="Haam D."/>
        </authorList>
    </citation>
    <scope>NUCLEOTIDE SEQUENCE</scope>
    <source>
        <strain evidence="10">BRM-3</strain>
    </source>
</reference>
<feature type="chain" id="PRO_5045504549" evidence="8">
    <location>
        <begin position="32"/>
        <end position="596"/>
    </location>
</feature>
<comment type="subcellular location">
    <subcellularLocation>
        <location evidence="1">Cell membrane</location>
        <topology evidence="1">Multi-pass membrane protein</topology>
    </subcellularLocation>
</comment>
<evidence type="ECO:0000256" key="6">
    <source>
        <dbReference type="SAM" id="MobiDB-lite"/>
    </source>
</evidence>
<feature type="transmembrane region" description="Helical" evidence="7">
    <location>
        <begin position="552"/>
        <end position="570"/>
    </location>
</feature>
<evidence type="ECO:0000259" key="9">
    <source>
        <dbReference type="Pfam" id="PF05425"/>
    </source>
</evidence>
<keyword evidence="4 7" id="KW-1133">Transmembrane helix</keyword>
<feature type="domain" description="Copper resistance protein D" evidence="9">
    <location>
        <begin position="222"/>
        <end position="325"/>
    </location>
</feature>
<dbReference type="InterPro" id="IPR008457">
    <property type="entry name" value="Cu-R_CopD_dom"/>
</dbReference>
<dbReference type="InterPro" id="IPR032694">
    <property type="entry name" value="CopC/D"/>
</dbReference>
<evidence type="ECO:0000256" key="5">
    <source>
        <dbReference type="ARBA" id="ARBA00023136"/>
    </source>
</evidence>
<dbReference type="Pfam" id="PF09678">
    <property type="entry name" value="Caa3_CtaG"/>
    <property type="match status" value="1"/>
</dbReference>
<feature type="transmembrane region" description="Helical" evidence="7">
    <location>
        <begin position="260"/>
        <end position="281"/>
    </location>
</feature>
<feature type="transmembrane region" description="Helical" evidence="7">
    <location>
        <begin position="395"/>
        <end position="418"/>
    </location>
</feature>
<feature type="transmembrane region" description="Helical" evidence="7">
    <location>
        <begin position="193"/>
        <end position="214"/>
    </location>
</feature>
<feature type="transmembrane region" description="Helical" evidence="7">
    <location>
        <begin position="450"/>
        <end position="467"/>
    </location>
</feature>
<dbReference type="RefSeq" id="WP_263595233.1">
    <property type="nucleotide sequence ID" value="NZ_CP107020.1"/>
</dbReference>
<sequence>MTSRRTRGIATTGVVVALAVLALVSVLAADAAGGPAATILADAGAAARHGGPVASLVADLAGALVLGGAVLGGWVLGSTADRTRALLVVAIAAGVWTLAQLVLIATSYAVATGQPIGSDRFGSDLGVYLTTDLGAWLLASLVLAAVTTVVAVSGSSRATARAVTVAAGASLLAKAMTGHAAGTASHETATSTMLVHLLAVGVWVGGLAVLQLLPDGPRDDAAVVRGYSRLALVCWAALWASGVWALAVRMNGIGDVVTSAYVQLALVKALLLALLGGAGVVQRRLLADAAGAPGAEGRPLDRHLFRRLALLELALMGLAVALAAAMSSSPPPAAAATAPGDLAELLTGYPLPAAPGLGAVATAWRPDVFALAACCAIALAWWWPTAPRRARPRTILLVVALIAALVVQCGPLAVYGKVLFSAHLAQHVLLLTVVGPLLGAAWSWRPPRRAGVLVAALAVVLAGAAYVTPLVRLTLDSHVAHLALVVGATACGVLVGAAIAADRRAAPAAGIVLVAGGLVLALGDRVVAPSWFGATGRPWLADALADQQRAGWALVAWAVVWTSAAALAQARSARSSNSERTVRRRASRSSRSANGS</sequence>
<keyword evidence="5 7" id="KW-0472">Membrane</keyword>
<evidence type="ECO:0000313" key="10">
    <source>
        <dbReference type="EMBL" id="UYG18027.1"/>
    </source>
</evidence>
<keyword evidence="3 7" id="KW-0812">Transmembrane</keyword>
<feature type="transmembrane region" description="Helical" evidence="7">
    <location>
        <begin position="159"/>
        <end position="181"/>
    </location>
</feature>
<dbReference type="PANTHER" id="PTHR34820">
    <property type="entry name" value="INNER MEMBRANE PROTEIN YEBZ"/>
    <property type="match status" value="1"/>
</dbReference>
<feature type="transmembrane region" description="Helical" evidence="7">
    <location>
        <begin position="226"/>
        <end position="248"/>
    </location>
</feature>
<protein>
    <submittedName>
        <fullName evidence="10">Bifunctional copper resistance protein CopD/cytochrome c oxidase assembly protein</fullName>
    </submittedName>
</protein>
<evidence type="ECO:0000256" key="2">
    <source>
        <dbReference type="ARBA" id="ARBA00022475"/>
    </source>
</evidence>
<feature type="transmembrane region" description="Helical" evidence="7">
    <location>
        <begin position="508"/>
        <end position="532"/>
    </location>
</feature>
<evidence type="ECO:0000256" key="4">
    <source>
        <dbReference type="ARBA" id="ARBA00022989"/>
    </source>
</evidence>
<keyword evidence="2" id="KW-1003">Cell membrane</keyword>
<dbReference type="PANTHER" id="PTHR34820:SF4">
    <property type="entry name" value="INNER MEMBRANE PROTEIN YEBZ"/>
    <property type="match status" value="1"/>
</dbReference>
<organism evidence="10 11">
    <name type="scientific">Brachybacterium huguangmaarense</name>
    <dbReference type="NCBI Taxonomy" id="1652028"/>
    <lineage>
        <taxon>Bacteria</taxon>
        <taxon>Bacillati</taxon>
        <taxon>Actinomycetota</taxon>
        <taxon>Actinomycetes</taxon>
        <taxon>Micrococcales</taxon>
        <taxon>Dermabacteraceae</taxon>
        <taxon>Brachybacterium</taxon>
    </lineage>
</organism>
<feature type="region of interest" description="Disordered" evidence="6">
    <location>
        <begin position="574"/>
        <end position="596"/>
    </location>
</feature>
<proteinExistence type="predicted"/>
<evidence type="ECO:0000256" key="1">
    <source>
        <dbReference type="ARBA" id="ARBA00004651"/>
    </source>
</evidence>
<feature type="transmembrane region" description="Helical" evidence="7">
    <location>
        <begin position="85"/>
        <end position="111"/>
    </location>
</feature>
<dbReference type="InterPro" id="IPR019108">
    <property type="entry name" value="Caa3_assmbl_CtaG-rel"/>
</dbReference>
<dbReference type="Proteomes" id="UP001164305">
    <property type="component" value="Chromosome"/>
</dbReference>
<feature type="signal peptide" evidence="8">
    <location>
        <begin position="1"/>
        <end position="31"/>
    </location>
</feature>
<dbReference type="Pfam" id="PF05425">
    <property type="entry name" value="CopD"/>
    <property type="match status" value="1"/>
</dbReference>
<evidence type="ECO:0000256" key="7">
    <source>
        <dbReference type="SAM" id="Phobius"/>
    </source>
</evidence>
<keyword evidence="8" id="KW-0732">Signal</keyword>
<name>A0ABY6G4I9_9MICO</name>
<evidence type="ECO:0000313" key="11">
    <source>
        <dbReference type="Proteomes" id="UP001164305"/>
    </source>
</evidence>
<evidence type="ECO:0000256" key="3">
    <source>
        <dbReference type="ARBA" id="ARBA00022692"/>
    </source>
</evidence>
<keyword evidence="11" id="KW-1185">Reference proteome</keyword>
<evidence type="ECO:0000256" key="8">
    <source>
        <dbReference type="SAM" id="SignalP"/>
    </source>
</evidence>
<feature type="transmembrane region" description="Helical" evidence="7">
    <location>
        <begin position="133"/>
        <end position="152"/>
    </location>
</feature>
<feature type="transmembrane region" description="Helical" evidence="7">
    <location>
        <begin position="479"/>
        <end position="501"/>
    </location>
</feature>
<dbReference type="EMBL" id="CP107020">
    <property type="protein sequence ID" value="UYG18027.1"/>
    <property type="molecule type" value="Genomic_DNA"/>
</dbReference>
<feature type="transmembrane region" description="Helical" evidence="7">
    <location>
        <begin position="424"/>
        <end position="443"/>
    </location>
</feature>
<accession>A0ABY6G4I9</accession>